<name>A0A444V4P9_ACIRT</name>
<gene>
    <name evidence="1" type="ORF">EOD39_16925</name>
</gene>
<evidence type="ECO:0000313" key="2">
    <source>
        <dbReference type="Proteomes" id="UP000289886"/>
    </source>
</evidence>
<dbReference type="AlphaFoldDB" id="A0A444V4P9"/>
<dbReference type="InterPro" id="IPR012337">
    <property type="entry name" value="RNaseH-like_sf"/>
</dbReference>
<organism evidence="1 2">
    <name type="scientific">Acipenser ruthenus</name>
    <name type="common">Sterlet sturgeon</name>
    <dbReference type="NCBI Taxonomy" id="7906"/>
    <lineage>
        <taxon>Eukaryota</taxon>
        <taxon>Metazoa</taxon>
        <taxon>Chordata</taxon>
        <taxon>Craniata</taxon>
        <taxon>Vertebrata</taxon>
        <taxon>Euteleostomi</taxon>
        <taxon>Actinopterygii</taxon>
        <taxon>Chondrostei</taxon>
        <taxon>Acipenseriformes</taxon>
        <taxon>Acipenseridae</taxon>
        <taxon>Acipenser</taxon>
    </lineage>
</organism>
<reference evidence="1 2" key="1">
    <citation type="submission" date="2019-01" db="EMBL/GenBank/DDBJ databases">
        <title>Draft Genome and Complete Hox-Cluster Characterization of the Sterlet Sturgeon (Acipenser ruthenus).</title>
        <authorList>
            <person name="Wei Q."/>
        </authorList>
    </citation>
    <scope>NUCLEOTIDE SEQUENCE [LARGE SCALE GENOMIC DNA]</scope>
    <source>
        <strain evidence="1">WHYD16114868_AA</strain>
        <tissue evidence="1">Blood</tissue>
    </source>
</reference>
<dbReference type="EMBL" id="SCEB01002423">
    <property type="protein sequence ID" value="RXM95399.1"/>
    <property type="molecule type" value="Genomic_DNA"/>
</dbReference>
<sequence>MATSKECDALSLTNLVLSELTNVGLSTEKILSQCYDGASVMSGKHGGMQKVASDKLNREVPYVHCFNHQLHLVVVHAMSSEGALDDFSPGHQAMVSVIMKSLDSIIHLFREIENTRTYGTEVRLGAVGLLKAVSEPSFRFIAFMVHKVLSLLDPPKKLLQAEATDLYTGIRVVHSAHNCMEKLQHNSEFDELWEKYKDMDTPAPSKRQRVVSSNLKEYVVETTVGQQEEGNERECKSVFFSTLDAVLGEMSARFNERNSQLVEALCALHPERETFMDVEKVKPVLDLISGDFVEAEFYCRTPVSTD</sequence>
<protein>
    <submittedName>
        <fullName evidence="1">Uncharacterized protein</fullName>
    </submittedName>
</protein>
<evidence type="ECO:0000313" key="1">
    <source>
        <dbReference type="EMBL" id="RXM95399.1"/>
    </source>
</evidence>
<dbReference type="SUPFAM" id="SSF53098">
    <property type="entry name" value="Ribonuclease H-like"/>
    <property type="match status" value="1"/>
</dbReference>
<dbReference type="Proteomes" id="UP000289886">
    <property type="component" value="Unassembled WGS sequence"/>
</dbReference>
<accession>A0A444V4P9</accession>
<comment type="caution">
    <text evidence="1">The sequence shown here is derived from an EMBL/GenBank/DDBJ whole genome shotgun (WGS) entry which is preliminary data.</text>
</comment>
<keyword evidence="2" id="KW-1185">Reference proteome</keyword>
<proteinExistence type="predicted"/>
<dbReference type="PANTHER" id="PTHR11697">
    <property type="entry name" value="GENERAL TRANSCRIPTION FACTOR 2-RELATED ZINC FINGER PROTEIN"/>
    <property type="match status" value="1"/>
</dbReference>
<dbReference type="InterPro" id="IPR055298">
    <property type="entry name" value="AtLOH3-like"/>
</dbReference>
<dbReference type="PANTHER" id="PTHR11697:SF230">
    <property type="entry name" value="ZINC FINGER, MYM DOMAIN CONTAINING 1"/>
    <property type="match status" value="1"/>
</dbReference>